<dbReference type="EMBL" id="LXPS01000022">
    <property type="protein sequence ID" value="OAE43611.1"/>
    <property type="molecule type" value="Genomic_DNA"/>
</dbReference>
<comment type="caution">
    <text evidence="1">The sequence shown here is derived from an EMBL/GenBank/DDBJ whole genome shotgun (WGS) entry which is preliminary data.</text>
</comment>
<organism evidence="1 2">
    <name type="scientific">Agrobacterium tumefaciens</name>
    <dbReference type="NCBI Taxonomy" id="358"/>
    <lineage>
        <taxon>Bacteria</taxon>
        <taxon>Pseudomonadati</taxon>
        <taxon>Pseudomonadota</taxon>
        <taxon>Alphaproteobacteria</taxon>
        <taxon>Hyphomicrobiales</taxon>
        <taxon>Rhizobiaceae</taxon>
        <taxon>Rhizobium/Agrobacterium group</taxon>
        <taxon>Agrobacterium</taxon>
        <taxon>Agrobacterium tumefaciens complex</taxon>
    </lineage>
</organism>
<proteinExistence type="predicted"/>
<evidence type="ECO:0000313" key="2">
    <source>
        <dbReference type="Proteomes" id="UP000077098"/>
    </source>
</evidence>
<accession>A0A176X9K2</accession>
<sequence length="199" mass="22755">MGQATVRTSQKENQVRQDQQRLTAEFQSRTQTGADAYDKGLQLAEAIAAGVQKQMDYEKASFELPKDRFAHRGRLEDARMHEYDRELATRQLLSFEPARSITGAAIQVAESLSALDLIWDQVPREAIGFETRQDYRRLTRLLFSVRDFLLAQTDMVPEHFKRMPGNPWVPVDVAAQNYQGTERAVEADRLNVVKNKVTN</sequence>
<name>A0A176X9K2_AGRTU</name>
<gene>
    <name evidence="1" type="ORF">A7J57_04930</name>
</gene>
<evidence type="ECO:0000313" key="1">
    <source>
        <dbReference type="EMBL" id="OAE43611.1"/>
    </source>
</evidence>
<dbReference type="AlphaFoldDB" id="A0A176X9K2"/>
<protein>
    <submittedName>
        <fullName evidence="1">Uncharacterized protein</fullName>
    </submittedName>
</protein>
<dbReference type="RefSeq" id="WP_063949625.1">
    <property type="nucleotide sequence ID" value="NZ_LXPS01000022.1"/>
</dbReference>
<reference evidence="1 2" key="1">
    <citation type="submission" date="2016-05" db="EMBL/GenBank/DDBJ databases">
        <authorList>
            <person name="Lavstsen T."/>
            <person name="Jespersen J.S."/>
        </authorList>
    </citation>
    <scope>NUCLEOTIDE SEQUENCE [LARGE SCALE GENOMIC DNA]</scope>
    <source>
        <strain evidence="1 2">KCJ1736</strain>
    </source>
</reference>
<dbReference type="Proteomes" id="UP000077098">
    <property type="component" value="Unassembled WGS sequence"/>
</dbReference>